<evidence type="ECO:0000256" key="5">
    <source>
        <dbReference type="PIRSR" id="PIRSR604294-1"/>
    </source>
</evidence>
<protein>
    <submittedName>
        <fullName evidence="6">Uncharacterized protein</fullName>
    </submittedName>
</protein>
<proteinExistence type="inferred from homology"/>
<evidence type="ECO:0000256" key="1">
    <source>
        <dbReference type="ARBA" id="ARBA00006787"/>
    </source>
</evidence>
<feature type="binding site" evidence="5">
    <location>
        <position position="37"/>
    </location>
    <ligand>
        <name>Fe cation</name>
        <dbReference type="ChEBI" id="CHEBI:24875"/>
        <note>catalytic</note>
    </ligand>
</feature>
<dbReference type="AlphaFoldDB" id="A0AAQ3JZQ5"/>
<dbReference type="EMBL" id="CP136891">
    <property type="protein sequence ID" value="WOK98368.1"/>
    <property type="molecule type" value="Genomic_DNA"/>
</dbReference>
<dbReference type="GO" id="GO:0046872">
    <property type="term" value="F:metal ion binding"/>
    <property type="evidence" value="ECO:0007669"/>
    <property type="project" value="UniProtKB-KW"/>
</dbReference>
<evidence type="ECO:0000313" key="6">
    <source>
        <dbReference type="EMBL" id="WOK98368.1"/>
    </source>
</evidence>
<dbReference type="GO" id="GO:0016702">
    <property type="term" value="F:oxidoreductase activity, acting on single donors with incorporation of molecular oxygen, incorporation of two atoms of oxygen"/>
    <property type="evidence" value="ECO:0007669"/>
    <property type="project" value="InterPro"/>
</dbReference>
<keyword evidence="7" id="KW-1185">Reference proteome</keyword>
<accession>A0AAQ3JZQ5</accession>
<comment type="similarity">
    <text evidence="1">Belongs to the carotenoid oxygenase family.</text>
</comment>
<evidence type="ECO:0000256" key="3">
    <source>
        <dbReference type="ARBA" id="ARBA00022964"/>
    </source>
</evidence>
<sequence length="55" mass="6092">MSEDDIPYHVCVTSLGDLETVGPYDFGSQLQSSMIAHPKLDSAPRELFALSYDMI</sequence>
<reference evidence="6 7" key="1">
    <citation type="submission" date="2023-10" db="EMBL/GenBank/DDBJ databases">
        <title>Chromosome-scale genome assembly provides insights into flower coloration mechanisms of Canna indica.</title>
        <authorList>
            <person name="Li C."/>
        </authorList>
    </citation>
    <scope>NUCLEOTIDE SEQUENCE [LARGE SCALE GENOMIC DNA]</scope>
    <source>
        <tissue evidence="6">Flower</tissue>
    </source>
</reference>
<keyword evidence="2 5" id="KW-0479">Metal-binding</keyword>
<keyword evidence="3" id="KW-0560">Oxidoreductase</keyword>
<keyword evidence="3" id="KW-0223">Dioxygenase</keyword>
<evidence type="ECO:0000256" key="4">
    <source>
        <dbReference type="ARBA" id="ARBA00023004"/>
    </source>
</evidence>
<evidence type="ECO:0000313" key="7">
    <source>
        <dbReference type="Proteomes" id="UP001327560"/>
    </source>
</evidence>
<evidence type="ECO:0000256" key="2">
    <source>
        <dbReference type="ARBA" id="ARBA00022723"/>
    </source>
</evidence>
<dbReference type="Proteomes" id="UP001327560">
    <property type="component" value="Chromosome 2"/>
</dbReference>
<gene>
    <name evidence="6" type="ORF">Cni_G07079</name>
</gene>
<name>A0AAQ3JZQ5_9LILI</name>
<dbReference type="Pfam" id="PF03055">
    <property type="entry name" value="RPE65"/>
    <property type="match status" value="1"/>
</dbReference>
<keyword evidence="4 5" id="KW-0408">Iron</keyword>
<dbReference type="InterPro" id="IPR004294">
    <property type="entry name" value="Carotenoid_Oase"/>
</dbReference>
<comment type="cofactor">
    <cofactor evidence="5">
        <name>Fe(2+)</name>
        <dbReference type="ChEBI" id="CHEBI:29033"/>
    </cofactor>
    <text evidence="5">Binds 1 Fe(2+) ion per subunit.</text>
</comment>
<organism evidence="6 7">
    <name type="scientific">Canna indica</name>
    <name type="common">Indian-shot</name>
    <dbReference type="NCBI Taxonomy" id="4628"/>
    <lineage>
        <taxon>Eukaryota</taxon>
        <taxon>Viridiplantae</taxon>
        <taxon>Streptophyta</taxon>
        <taxon>Embryophyta</taxon>
        <taxon>Tracheophyta</taxon>
        <taxon>Spermatophyta</taxon>
        <taxon>Magnoliopsida</taxon>
        <taxon>Liliopsida</taxon>
        <taxon>Zingiberales</taxon>
        <taxon>Cannaceae</taxon>
        <taxon>Canna</taxon>
    </lineage>
</organism>